<dbReference type="InterPro" id="IPR036188">
    <property type="entry name" value="FAD/NAD-bd_sf"/>
</dbReference>
<dbReference type="GO" id="GO:0050660">
    <property type="term" value="F:flavin adenine dinucleotide binding"/>
    <property type="evidence" value="ECO:0007669"/>
    <property type="project" value="TreeGrafter"/>
</dbReference>
<comment type="cofactor">
    <cofactor evidence="8">
        <name>FAD</name>
        <dbReference type="ChEBI" id="CHEBI:57692"/>
    </cofactor>
    <text evidence="8">Binds 1 FAD per subunit.</text>
</comment>
<feature type="disulfide bond" description="Redox-active" evidence="9">
    <location>
        <begin position="45"/>
        <end position="50"/>
    </location>
</feature>
<reference evidence="13 14" key="1">
    <citation type="submission" date="2018-10" db="EMBL/GenBank/DDBJ databases">
        <title>Genomic Encyclopedia of Type Strains, Phase IV (KMG-IV): sequencing the most valuable type-strain genomes for metagenomic binning, comparative biology and taxonomic classification.</title>
        <authorList>
            <person name="Goeker M."/>
        </authorList>
    </citation>
    <scope>NUCLEOTIDE SEQUENCE [LARGE SCALE GENOMIC DNA]</scope>
    <source>
        <strain evidence="13 14">DSM 22008</strain>
    </source>
</reference>
<dbReference type="PRINTS" id="PR00411">
    <property type="entry name" value="PNDRDTASEI"/>
</dbReference>
<feature type="binding site" evidence="8">
    <location>
        <position position="54"/>
    </location>
    <ligand>
        <name>FAD</name>
        <dbReference type="ChEBI" id="CHEBI:57692"/>
    </ligand>
</feature>
<dbReference type="PANTHER" id="PTHR43014">
    <property type="entry name" value="MERCURIC REDUCTASE"/>
    <property type="match status" value="1"/>
</dbReference>
<dbReference type="PROSITE" id="PS00076">
    <property type="entry name" value="PYRIDINE_REDOX_1"/>
    <property type="match status" value="1"/>
</dbReference>
<evidence type="ECO:0000256" key="7">
    <source>
        <dbReference type="ARBA" id="ARBA00023284"/>
    </source>
</evidence>
<dbReference type="AlphaFoldDB" id="A0A420WDX6"/>
<evidence type="ECO:0000259" key="12">
    <source>
        <dbReference type="Pfam" id="PF07992"/>
    </source>
</evidence>
<dbReference type="Proteomes" id="UP000282211">
    <property type="component" value="Unassembled WGS sequence"/>
</dbReference>
<keyword evidence="13" id="KW-0670">Pyruvate</keyword>
<dbReference type="InterPro" id="IPR023753">
    <property type="entry name" value="FAD/NAD-binding_dom"/>
</dbReference>
<dbReference type="SUPFAM" id="SSF55424">
    <property type="entry name" value="FAD/NAD-linked reductases, dimerisation (C-terminal) domain"/>
    <property type="match status" value="1"/>
</dbReference>
<dbReference type="InterPro" id="IPR001100">
    <property type="entry name" value="Pyr_nuc-diS_OxRdtase"/>
</dbReference>
<evidence type="ECO:0000256" key="5">
    <source>
        <dbReference type="ARBA" id="ARBA00023002"/>
    </source>
</evidence>
<dbReference type="EMBL" id="RBII01000002">
    <property type="protein sequence ID" value="RKQ69234.1"/>
    <property type="molecule type" value="Genomic_DNA"/>
</dbReference>
<feature type="domain" description="FAD/NAD(P)-binding" evidence="12">
    <location>
        <begin position="9"/>
        <end position="320"/>
    </location>
</feature>
<keyword evidence="2 10" id="KW-0285">Flavoprotein</keyword>
<evidence type="ECO:0000256" key="2">
    <source>
        <dbReference type="ARBA" id="ARBA00022630"/>
    </source>
</evidence>
<evidence type="ECO:0000256" key="3">
    <source>
        <dbReference type="ARBA" id="ARBA00022827"/>
    </source>
</evidence>
<feature type="domain" description="Pyridine nucleotide-disulphide oxidoreductase dimerisation" evidence="11">
    <location>
        <begin position="347"/>
        <end position="454"/>
    </location>
</feature>
<dbReference type="PIRSF" id="PIRSF000350">
    <property type="entry name" value="Mercury_reductase_MerA"/>
    <property type="match status" value="1"/>
</dbReference>
<accession>A0A420WDX6</accession>
<comment type="similarity">
    <text evidence="1 10">Belongs to the class-I pyridine nucleotide-disulfide oxidoreductase family.</text>
</comment>
<gene>
    <name evidence="13" type="ORF">DES40_2033</name>
</gene>
<evidence type="ECO:0000313" key="14">
    <source>
        <dbReference type="Proteomes" id="UP000282211"/>
    </source>
</evidence>
<evidence type="ECO:0000256" key="9">
    <source>
        <dbReference type="PIRSR" id="PIRSR000350-4"/>
    </source>
</evidence>
<dbReference type="SUPFAM" id="SSF51905">
    <property type="entry name" value="FAD/NAD(P)-binding domain"/>
    <property type="match status" value="1"/>
</dbReference>
<dbReference type="Pfam" id="PF07992">
    <property type="entry name" value="Pyr_redox_2"/>
    <property type="match status" value="1"/>
</dbReference>
<dbReference type="GO" id="GO:0003955">
    <property type="term" value="F:NAD(P)H dehydrogenase (quinone) activity"/>
    <property type="evidence" value="ECO:0007669"/>
    <property type="project" value="TreeGrafter"/>
</dbReference>
<keyword evidence="4" id="KW-0521">NADP</keyword>
<keyword evidence="7 10" id="KW-0676">Redox-active center</keyword>
<keyword evidence="3 8" id="KW-0274">FAD</keyword>
<feature type="binding site" evidence="8">
    <location>
        <position position="265"/>
    </location>
    <ligand>
        <name>NAD(+)</name>
        <dbReference type="ChEBI" id="CHEBI:57540"/>
    </ligand>
</feature>
<evidence type="ECO:0000313" key="13">
    <source>
        <dbReference type="EMBL" id="RKQ69234.1"/>
    </source>
</evidence>
<keyword evidence="8" id="KW-0520">NAD</keyword>
<dbReference type="InterPro" id="IPR004099">
    <property type="entry name" value="Pyr_nucl-diS_OxRdtase_dimer"/>
</dbReference>
<dbReference type="Gene3D" id="3.50.50.60">
    <property type="entry name" value="FAD/NAD(P)-binding domain"/>
    <property type="match status" value="2"/>
</dbReference>
<evidence type="ECO:0000256" key="6">
    <source>
        <dbReference type="ARBA" id="ARBA00023157"/>
    </source>
</evidence>
<keyword evidence="8" id="KW-0547">Nucleotide-binding</keyword>
<dbReference type="PRINTS" id="PR00368">
    <property type="entry name" value="FADPNR"/>
</dbReference>
<dbReference type="Gene3D" id="3.30.390.30">
    <property type="match status" value="1"/>
</dbReference>
<comment type="caution">
    <text evidence="13">The sequence shown here is derived from an EMBL/GenBank/DDBJ whole genome shotgun (WGS) entry which is preliminary data.</text>
</comment>
<keyword evidence="6" id="KW-1015">Disulfide bond</keyword>
<evidence type="ECO:0000256" key="8">
    <source>
        <dbReference type="PIRSR" id="PIRSR000350-3"/>
    </source>
</evidence>
<dbReference type="InterPro" id="IPR012999">
    <property type="entry name" value="Pyr_OxRdtase_I_AS"/>
</dbReference>
<proteinExistence type="inferred from homology"/>
<dbReference type="InParanoid" id="A0A420WDX6"/>
<dbReference type="OrthoDB" id="7622990at2"/>
<dbReference type="FunFam" id="3.30.390.30:FF:000001">
    <property type="entry name" value="Dihydrolipoyl dehydrogenase"/>
    <property type="match status" value="1"/>
</dbReference>
<name>A0A420WDX6_9PROT</name>
<protein>
    <submittedName>
        <fullName evidence="13">Pyruvate/2-oxoglutarate dehydrogenase complex dihydrolipoamide dehydrogenase (E3) component</fullName>
    </submittedName>
</protein>
<dbReference type="PANTHER" id="PTHR43014:SF4">
    <property type="entry name" value="PYRIDINE NUCLEOTIDE-DISULFIDE OXIDOREDUCTASE RCLA-RELATED"/>
    <property type="match status" value="1"/>
</dbReference>
<feature type="binding site" evidence="8">
    <location>
        <position position="305"/>
    </location>
    <ligand>
        <name>NAD(+)</name>
        <dbReference type="ChEBI" id="CHEBI:57540"/>
    </ligand>
</feature>
<feature type="binding site" evidence="8">
    <location>
        <begin position="142"/>
        <end position="144"/>
    </location>
    <ligand>
        <name>FAD</name>
        <dbReference type="ChEBI" id="CHEBI:57692"/>
    </ligand>
</feature>
<keyword evidence="5 10" id="KW-0560">Oxidoreductase</keyword>
<evidence type="ECO:0000256" key="1">
    <source>
        <dbReference type="ARBA" id="ARBA00007532"/>
    </source>
</evidence>
<dbReference type="RefSeq" id="WP_121101589.1">
    <property type="nucleotide sequence ID" value="NZ_RBII01000002.1"/>
</dbReference>
<feature type="binding site" evidence="8">
    <location>
        <begin position="179"/>
        <end position="186"/>
    </location>
    <ligand>
        <name>NAD(+)</name>
        <dbReference type="ChEBI" id="CHEBI:57540"/>
    </ligand>
</feature>
<evidence type="ECO:0000259" key="11">
    <source>
        <dbReference type="Pfam" id="PF02852"/>
    </source>
</evidence>
<dbReference type="GO" id="GO:0016668">
    <property type="term" value="F:oxidoreductase activity, acting on a sulfur group of donors, NAD(P) as acceptor"/>
    <property type="evidence" value="ECO:0007669"/>
    <property type="project" value="InterPro"/>
</dbReference>
<organism evidence="13 14">
    <name type="scientific">Litorimonas taeanensis</name>
    <dbReference type="NCBI Taxonomy" id="568099"/>
    <lineage>
        <taxon>Bacteria</taxon>
        <taxon>Pseudomonadati</taxon>
        <taxon>Pseudomonadota</taxon>
        <taxon>Alphaproteobacteria</taxon>
        <taxon>Maricaulales</taxon>
        <taxon>Robiginitomaculaceae</taxon>
    </lineage>
</organism>
<keyword evidence="14" id="KW-1185">Reference proteome</keyword>
<dbReference type="Pfam" id="PF02852">
    <property type="entry name" value="Pyr_redox_dim"/>
    <property type="match status" value="1"/>
</dbReference>
<sequence length="479" mass="50724">MTKTLYNVDICVIGAGSAGLSVASGAAQLGRSVVLFEAEDMGGDCLNTGCVPSKAMIAAGKAAHAQTAGKVFGIKPVKPKVDFEAVKAHVKGVIETIAPVDSQERFEGLGCTVIREYARFKDTKTIESDTTEVIAKRFVIATGSRASAPPIPGLSETPYLTNENIFTVDSLPKHLLVIGAGPIGLELGQAFRRLGSDVTIIDVSEPLGRSEPEHAKVLVKALEEEGVTFRAPVTTKAVRKSENGVEIELESGEILSGSHLLVAAGRKPSVSGLNLEAANVQYDKRGIEVDPDLRTSNKRIYAAGDVAKDMGGLTHAAGHHASALIKNFYFMPPALGRLLAKATTDRMPAAIYSEPELGSIGLTEAQARKDHGDVKVVHWAFDENDRAIAERNTQGGLKIVATPKGKILGASCVGEGAGDIIQLISLAMANGIKIRGLTAFISPYPTRSEIVKRAAGSWYTDALFSPKTKKLAGFFAKFH</sequence>
<dbReference type="InterPro" id="IPR016156">
    <property type="entry name" value="FAD/NAD-linked_Rdtase_dimer_sf"/>
</dbReference>
<evidence type="ECO:0000256" key="4">
    <source>
        <dbReference type="ARBA" id="ARBA00022857"/>
    </source>
</evidence>
<evidence type="ECO:0000256" key="10">
    <source>
        <dbReference type="RuleBase" id="RU003691"/>
    </source>
</evidence>